<accession>A0A7S7RNL6</accession>
<dbReference type="EMBL" id="CP054492">
    <property type="protein sequence ID" value="QOY52676.1"/>
    <property type="molecule type" value="Genomic_DNA"/>
</dbReference>
<comment type="subcellular location">
    <subcellularLocation>
        <location evidence="1">Cell membrane</location>
        <topology evidence="1">Multi-pass membrane protein</topology>
    </subcellularLocation>
</comment>
<evidence type="ECO:0000313" key="8">
    <source>
        <dbReference type="Proteomes" id="UP000593994"/>
    </source>
</evidence>
<evidence type="ECO:0000256" key="6">
    <source>
        <dbReference type="SAM" id="Phobius"/>
    </source>
</evidence>
<dbReference type="PANTHER" id="PTHR30250:SF11">
    <property type="entry name" value="O-ANTIGEN TRANSPORTER-RELATED"/>
    <property type="match status" value="1"/>
</dbReference>
<organism evidence="7 8">
    <name type="scientific">Candidatus Sulfurimonas baltica</name>
    <dbReference type="NCBI Taxonomy" id="2740404"/>
    <lineage>
        <taxon>Bacteria</taxon>
        <taxon>Pseudomonadati</taxon>
        <taxon>Campylobacterota</taxon>
        <taxon>Epsilonproteobacteria</taxon>
        <taxon>Campylobacterales</taxon>
        <taxon>Sulfurimonadaceae</taxon>
        <taxon>Sulfurimonas</taxon>
    </lineage>
</organism>
<sequence length="425" mass="48570">MIKKILSDSFLYTLANLLTKGIGFIMIPIYTAYFSTGEYGVIDLLIVTGSILSIIIGLEIHQAVARFFPEADSEQDKKIVVSTALWSITIFYFLFLFLSLPFMAQISSFAFNTLEYKDILFVAFLSFGFNFIYYFFSSQLKWQLKSKQNVIVSFVYSLITAILTYVMLKFFDGGISSVFIAQIVAAMVGIFLSYLYSKEYYGFILNFDKLKELVKFSMPLIFSTLIVYAMLYVDRVMINSYLSMEDVGLYGIAFRFASVTTLLTVGIQTALTPLIYNNYKNGDTPISIAKLFHYFILFGVFFVGFLFIFSKEIILLFANENYIDAHSAIPWLAISIIFSGVINFVPGIFIAKKTNYILYINIFAFTLNLGVNTILIPNYGILGAAYATAFSSLVYFLVYYFIGQKYYYIPFIWTNLNFNKKEKTV</sequence>
<dbReference type="Pfam" id="PF01943">
    <property type="entry name" value="Polysacc_synt"/>
    <property type="match status" value="1"/>
</dbReference>
<evidence type="ECO:0000256" key="4">
    <source>
        <dbReference type="ARBA" id="ARBA00022989"/>
    </source>
</evidence>
<dbReference type="PANTHER" id="PTHR30250">
    <property type="entry name" value="PST FAMILY PREDICTED COLANIC ACID TRANSPORTER"/>
    <property type="match status" value="1"/>
</dbReference>
<evidence type="ECO:0000313" key="7">
    <source>
        <dbReference type="EMBL" id="QOY52676.1"/>
    </source>
</evidence>
<feature type="transmembrane region" description="Helical" evidence="6">
    <location>
        <begin position="12"/>
        <end position="33"/>
    </location>
</feature>
<dbReference type="InterPro" id="IPR050833">
    <property type="entry name" value="Poly_Biosynth_Transport"/>
</dbReference>
<keyword evidence="2" id="KW-1003">Cell membrane</keyword>
<protein>
    <submittedName>
        <fullName evidence="7">Oligosaccharide flippase family protein</fullName>
    </submittedName>
</protein>
<evidence type="ECO:0000256" key="5">
    <source>
        <dbReference type="ARBA" id="ARBA00023136"/>
    </source>
</evidence>
<dbReference type="GO" id="GO:0005886">
    <property type="term" value="C:plasma membrane"/>
    <property type="evidence" value="ECO:0007669"/>
    <property type="project" value="UniProtKB-SubCell"/>
</dbReference>
<evidence type="ECO:0000256" key="1">
    <source>
        <dbReference type="ARBA" id="ARBA00004651"/>
    </source>
</evidence>
<dbReference type="KEGG" id="sbal:HUE88_03015"/>
<dbReference type="RefSeq" id="WP_194370926.1">
    <property type="nucleotide sequence ID" value="NZ_CP054492.1"/>
</dbReference>
<name>A0A7S7RNL6_9BACT</name>
<evidence type="ECO:0000256" key="2">
    <source>
        <dbReference type="ARBA" id="ARBA00022475"/>
    </source>
</evidence>
<keyword evidence="3 6" id="KW-0812">Transmembrane</keyword>
<evidence type="ECO:0000256" key="3">
    <source>
        <dbReference type="ARBA" id="ARBA00022692"/>
    </source>
</evidence>
<keyword evidence="4 6" id="KW-1133">Transmembrane helix</keyword>
<feature type="transmembrane region" description="Helical" evidence="6">
    <location>
        <begin position="39"/>
        <end position="58"/>
    </location>
</feature>
<keyword evidence="5 6" id="KW-0472">Membrane</keyword>
<feature type="transmembrane region" description="Helical" evidence="6">
    <location>
        <begin position="174"/>
        <end position="196"/>
    </location>
</feature>
<feature type="transmembrane region" description="Helical" evidence="6">
    <location>
        <begin position="216"/>
        <end position="233"/>
    </location>
</feature>
<keyword evidence="8" id="KW-1185">Reference proteome</keyword>
<dbReference type="Proteomes" id="UP000593994">
    <property type="component" value="Chromosome"/>
</dbReference>
<feature type="transmembrane region" description="Helical" evidence="6">
    <location>
        <begin position="119"/>
        <end position="136"/>
    </location>
</feature>
<dbReference type="InterPro" id="IPR002797">
    <property type="entry name" value="Polysacc_synth"/>
</dbReference>
<feature type="transmembrane region" description="Helical" evidence="6">
    <location>
        <begin position="148"/>
        <end position="168"/>
    </location>
</feature>
<gene>
    <name evidence="7" type="ORF">HUE88_03015</name>
</gene>
<reference evidence="7 8" key="1">
    <citation type="submission" date="2020-05" db="EMBL/GenBank/DDBJ databases">
        <title>Sulfurimonas marisnigri, sp. nov., and Sulfurimonas baltica, sp. nov., manganese oxide reducing chemolithoautotrophs of the class Epsilonproteobacteria isolated from the pelagic redoxclines of the Black and Baltic Seas and emended description of the genus Sulfurimonas.</title>
        <authorList>
            <person name="Henkel J.V."/>
            <person name="Laudan C."/>
            <person name="Werner J."/>
            <person name="Neu T."/>
            <person name="Plewe S."/>
            <person name="Sproer C."/>
            <person name="Bunk B."/>
            <person name="Schulz-Vogt H.N."/>
        </authorList>
    </citation>
    <scope>NUCLEOTIDE SEQUENCE [LARGE SCALE GENOMIC DNA]</scope>
    <source>
        <strain evidence="7 8">GD2</strain>
    </source>
</reference>
<proteinExistence type="predicted"/>
<feature type="transmembrane region" description="Helical" evidence="6">
    <location>
        <begin position="356"/>
        <end position="375"/>
    </location>
</feature>
<feature type="transmembrane region" description="Helical" evidence="6">
    <location>
        <begin position="291"/>
        <end position="309"/>
    </location>
</feature>
<feature type="transmembrane region" description="Helical" evidence="6">
    <location>
        <begin position="381"/>
        <end position="402"/>
    </location>
</feature>
<feature type="transmembrane region" description="Helical" evidence="6">
    <location>
        <begin position="253"/>
        <end position="279"/>
    </location>
</feature>
<feature type="transmembrane region" description="Helical" evidence="6">
    <location>
        <begin position="79"/>
        <end position="99"/>
    </location>
</feature>
<dbReference type="AlphaFoldDB" id="A0A7S7RNL6"/>
<feature type="transmembrane region" description="Helical" evidence="6">
    <location>
        <begin position="329"/>
        <end position="349"/>
    </location>
</feature>